<dbReference type="Gene3D" id="3.30.310.70">
    <property type="entry name" value="TT1751-like domain"/>
    <property type="match status" value="1"/>
</dbReference>
<reference evidence="2" key="1">
    <citation type="submission" date="2013-08" db="EMBL/GenBank/DDBJ databases">
        <authorList>
            <person name="Mendez C."/>
            <person name="Richter M."/>
            <person name="Ferrer M."/>
            <person name="Sanchez J."/>
        </authorList>
    </citation>
    <scope>NUCLEOTIDE SEQUENCE</scope>
</reference>
<dbReference type="CDD" id="cd14797">
    <property type="entry name" value="DUF302"/>
    <property type="match status" value="1"/>
</dbReference>
<comment type="caution">
    <text evidence="2">The sequence shown here is derived from an EMBL/GenBank/DDBJ whole genome shotgun (WGS) entry which is preliminary data.</text>
</comment>
<dbReference type="SUPFAM" id="SSF103247">
    <property type="entry name" value="TT1751-like"/>
    <property type="match status" value="1"/>
</dbReference>
<feature type="domain" description="DUF302" evidence="1">
    <location>
        <begin position="35"/>
        <end position="98"/>
    </location>
</feature>
<name>T1CB27_9ZZZZ</name>
<proteinExistence type="predicted"/>
<gene>
    <name evidence="2" type="ORF">B1A_08997</name>
</gene>
<dbReference type="PANTHER" id="PTHR38342:SF1">
    <property type="entry name" value="SLR5037 PROTEIN"/>
    <property type="match status" value="1"/>
</dbReference>
<accession>T1CB27</accession>
<evidence type="ECO:0000313" key="2">
    <source>
        <dbReference type="EMBL" id="EQD63720.1"/>
    </source>
</evidence>
<sequence>MAYYMAKTVGGDFDAVVAAVIARLKAHGFGVLTDIDVQATLKGKIGADMPKYRILGACNPALAHAALQQETRLGVLLPCNVVVRESADQRVEVASIDPVASLERTGNEALRPFAEQVRAALEAVLAELAP</sequence>
<reference evidence="2" key="2">
    <citation type="journal article" date="2014" name="ISME J.">
        <title>Microbial stratification in low pH oxic and suboxic macroscopic growths along an acid mine drainage.</title>
        <authorList>
            <person name="Mendez-Garcia C."/>
            <person name="Mesa V."/>
            <person name="Sprenger R.R."/>
            <person name="Richter M."/>
            <person name="Diez M.S."/>
            <person name="Solano J."/>
            <person name="Bargiela R."/>
            <person name="Golyshina O.V."/>
            <person name="Manteca A."/>
            <person name="Ramos J.L."/>
            <person name="Gallego J.R."/>
            <person name="Llorente I."/>
            <person name="Martins Dos Santos V.A."/>
            <person name="Jensen O.N."/>
            <person name="Pelaez A.I."/>
            <person name="Sanchez J."/>
            <person name="Ferrer M."/>
        </authorList>
    </citation>
    <scope>NUCLEOTIDE SEQUENCE</scope>
</reference>
<dbReference type="PIRSF" id="PIRSF021774">
    <property type="entry name" value="UCP021774"/>
    <property type="match status" value="1"/>
</dbReference>
<dbReference type="EMBL" id="AUZX01006408">
    <property type="protein sequence ID" value="EQD63720.1"/>
    <property type="molecule type" value="Genomic_DNA"/>
</dbReference>
<dbReference type="InterPro" id="IPR035923">
    <property type="entry name" value="TT1751-like_sf"/>
</dbReference>
<dbReference type="Pfam" id="PF03625">
    <property type="entry name" value="DUF302"/>
    <property type="match status" value="1"/>
</dbReference>
<dbReference type="PANTHER" id="PTHR38342">
    <property type="entry name" value="SLR5037 PROTEIN"/>
    <property type="match status" value="1"/>
</dbReference>
<dbReference type="AlphaFoldDB" id="T1CB27"/>
<organism evidence="2">
    <name type="scientific">mine drainage metagenome</name>
    <dbReference type="NCBI Taxonomy" id="410659"/>
    <lineage>
        <taxon>unclassified sequences</taxon>
        <taxon>metagenomes</taxon>
        <taxon>ecological metagenomes</taxon>
    </lineage>
</organism>
<dbReference type="InterPro" id="IPR005180">
    <property type="entry name" value="DUF302"/>
</dbReference>
<dbReference type="InterPro" id="IPR016796">
    <property type="entry name" value="UCP021774"/>
</dbReference>
<evidence type="ECO:0000259" key="1">
    <source>
        <dbReference type="Pfam" id="PF03625"/>
    </source>
</evidence>
<protein>
    <submittedName>
        <fullName evidence="2">Uncharacterized conserved protein UCP021774</fullName>
    </submittedName>
</protein>